<accession>A0ABD1Y690</accession>
<protein>
    <submittedName>
        <fullName evidence="2">Uncharacterized protein</fullName>
    </submittedName>
</protein>
<dbReference type="Proteomes" id="UP001605036">
    <property type="component" value="Unassembled WGS sequence"/>
</dbReference>
<gene>
    <name evidence="2" type="ORF">R1flu_001437</name>
</gene>
<evidence type="ECO:0000313" key="3">
    <source>
        <dbReference type="Proteomes" id="UP001605036"/>
    </source>
</evidence>
<feature type="region of interest" description="Disordered" evidence="1">
    <location>
        <begin position="20"/>
        <end position="74"/>
    </location>
</feature>
<evidence type="ECO:0000313" key="2">
    <source>
        <dbReference type="EMBL" id="KAL2621232.1"/>
    </source>
</evidence>
<sequence length="74" mass="8306">MKQPSNLRYAWQLSSEAIEDSRLTPNLPTSKITRTNPNTSATTEERENETAGHRQIDRSPNPTASADTVTHLRD</sequence>
<feature type="compositionally biased region" description="Polar residues" evidence="1">
    <location>
        <begin position="23"/>
        <end position="42"/>
    </location>
</feature>
<organism evidence="2 3">
    <name type="scientific">Riccia fluitans</name>
    <dbReference type="NCBI Taxonomy" id="41844"/>
    <lineage>
        <taxon>Eukaryota</taxon>
        <taxon>Viridiplantae</taxon>
        <taxon>Streptophyta</taxon>
        <taxon>Embryophyta</taxon>
        <taxon>Marchantiophyta</taxon>
        <taxon>Marchantiopsida</taxon>
        <taxon>Marchantiidae</taxon>
        <taxon>Marchantiales</taxon>
        <taxon>Ricciaceae</taxon>
        <taxon>Riccia</taxon>
    </lineage>
</organism>
<evidence type="ECO:0000256" key="1">
    <source>
        <dbReference type="SAM" id="MobiDB-lite"/>
    </source>
</evidence>
<dbReference type="AlphaFoldDB" id="A0ABD1Y690"/>
<comment type="caution">
    <text evidence="2">The sequence shown here is derived from an EMBL/GenBank/DDBJ whole genome shotgun (WGS) entry which is preliminary data.</text>
</comment>
<name>A0ABD1Y690_9MARC</name>
<reference evidence="2 3" key="1">
    <citation type="submission" date="2024-09" db="EMBL/GenBank/DDBJ databases">
        <title>Chromosome-scale assembly of Riccia fluitans.</title>
        <authorList>
            <person name="Paukszto L."/>
            <person name="Sawicki J."/>
            <person name="Karawczyk K."/>
            <person name="Piernik-Szablinska J."/>
            <person name="Szczecinska M."/>
            <person name="Mazdziarz M."/>
        </authorList>
    </citation>
    <scope>NUCLEOTIDE SEQUENCE [LARGE SCALE GENOMIC DNA]</scope>
    <source>
        <strain evidence="2">Rf_01</strain>
        <tissue evidence="2">Aerial parts of the thallus</tissue>
    </source>
</reference>
<dbReference type="EMBL" id="JBHFFA010000006">
    <property type="protein sequence ID" value="KAL2621232.1"/>
    <property type="molecule type" value="Genomic_DNA"/>
</dbReference>
<proteinExistence type="predicted"/>
<keyword evidence="3" id="KW-1185">Reference proteome</keyword>
<feature type="compositionally biased region" description="Polar residues" evidence="1">
    <location>
        <begin position="58"/>
        <end position="68"/>
    </location>
</feature>
<feature type="compositionally biased region" description="Basic and acidic residues" evidence="1">
    <location>
        <begin position="43"/>
        <end position="57"/>
    </location>
</feature>